<dbReference type="AlphaFoldDB" id="A0A849ABH8"/>
<organism evidence="3 4">
    <name type="scientific">Nakamurella aerolata</name>
    <dbReference type="NCBI Taxonomy" id="1656892"/>
    <lineage>
        <taxon>Bacteria</taxon>
        <taxon>Bacillati</taxon>
        <taxon>Actinomycetota</taxon>
        <taxon>Actinomycetes</taxon>
        <taxon>Nakamurellales</taxon>
        <taxon>Nakamurellaceae</taxon>
        <taxon>Nakamurella</taxon>
    </lineage>
</organism>
<evidence type="ECO:0000256" key="1">
    <source>
        <dbReference type="SAM" id="MobiDB-lite"/>
    </source>
</evidence>
<feature type="region of interest" description="Disordered" evidence="1">
    <location>
        <begin position="28"/>
        <end position="136"/>
    </location>
</feature>
<feature type="region of interest" description="Disordered" evidence="1">
    <location>
        <begin position="273"/>
        <end position="301"/>
    </location>
</feature>
<feature type="compositionally biased region" description="Basic and acidic residues" evidence="1">
    <location>
        <begin position="32"/>
        <end position="79"/>
    </location>
</feature>
<name>A0A849ABH8_9ACTN</name>
<dbReference type="Pfam" id="PF03551">
    <property type="entry name" value="PadR"/>
    <property type="match status" value="1"/>
</dbReference>
<feature type="domain" description="Transcription regulator PadR N-terminal" evidence="2">
    <location>
        <begin position="143"/>
        <end position="208"/>
    </location>
</feature>
<evidence type="ECO:0000313" key="4">
    <source>
        <dbReference type="Proteomes" id="UP000562984"/>
    </source>
</evidence>
<accession>A0A849ABH8</accession>
<protein>
    <submittedName>
        <fullName evidence="3">PadR family transcriptional regulator</fullName>
    </submittedName>
</protein>
<feature type="compositionally biased region" description="Gly residues" evidence="1">
    <location>
        <begin position="98"/>
        <end position="123"/>
    </location>
</feature>
<dbReference type="InterPro" id="IPR036388">
    <property type="entry name" value="WH-like_DNA-bd_sf"/>
</dbReference>
<reference evidence="3 4" key="1">
    <citation type="submission" date="2020-05" db="EMBL/GenBank/DDBJ databases">
        <title>Nakamurella sp. DB0629 isolated from air conditioner.</title>
        <authorList>
            <person name="Kim D.H."/>
            <person name="Kim D.-U."/>
        </authorList>
    </citation>
    <scope>NUCLEOTIDE SEQUENCE [LARGE SCALE GENOMIC DNA]</scope>
    <source>
        <strain evidence="3 4">DB0629</strain>
    </source>
</reference>
<gene>
    <name evidence="3" type="ORF">HKD39_15215</name>
</gene>
<sequence length="301" mass="32381">MTSFAAGQGIEWDVPGNVRRFLSELAADLGLDDGREPRGPRGPRGPEGKGRPRRPDGVRPETETHVKNDGAGEHEHRGPDASGPCRPGHRGRDRAPGGLPGLLGELFGGLGGGPHRRWGGGPFGGPPWGPRSRAGRGDVRSAVLALVAEQPMHGYQIIQEISRRSGGVWRPSPGSVYPTLQQLEDEGLVRAQEQDGRRVFHLTDDGRTLAGERADEFSRLWDGYADATGSSDEQDLGQLIAQVATAFVHVAKNGTPQELDAAREVLRRTRSDLYGILSGNPPEADAEAADQETPKDQKEQQ</sequence>
<keyword evidence="4" id="KW-1185">Reference proteome</keyword>
<evidence type="ECO:0000313" key="3">
    <source>
        <dbReference type="EMBL" id="NNG37033.1"/>
    </source>
</evidence>
<comment type="caution">
    <text evidence="3">The sequence shown here is derived from an EMBL/GenBank/DDBJ whole genome shotgun (WGS) entry which is preliminary data.</text>
</comment>
<dbReference type="RefSeq" id="WP_171200727.1">
    <property type="nucleotide sequence ID" value="NZ_JABEND010000009.1"/>
</dbReference>
<feature type="compositionally biased region" description="Basic and acidic residues" evidence="1">
    <location>
        <begin position="292"/>
        <end position="301"/>
    </location>
</feature>
<dbReference type="Gene3D" id="1.10.10.10">
    <property type="entry name" value="Winged helix-like DNA-binding domain superfamily/Winged helix DNA-binding domain"/>
    <property type="match status" value="1"/>
</dbReference>
<dbReference type="Proteomes" id="UP000562984">
    <property type="component" value="Unassembled WGS sequence"/>
</dbReference>
<dbReference type="CDD" id="cd00090">
    <property type="entry name" value="HTH_ARSR"/>
    <property type="match status" value="1"/>
</dbReference>
<dbReference type="PANTHER" id="PTHR43252">
    <property type="entry name" value="TRANSCRIPTIONAL REGULATOR YQJI"/>
    <property type="match status" value="1"/>
</dbReference>
<dbReference type="EMBL" id="JABEND010000009">
    <property type="protein sequence ID" value="NNG37033.1"/>
    <property type="molecule type" value="Genomic_DNA"/>
</dbReference>
<dbReference type="SUPFAM" id="SSF46785">
    <property type="entry name" value="Winged helix' DNA-binding domain"/>
    <property type="match status" value="1"/>
</dbReference>
<dbReference type="InterPro" id="IPR011991">
    <property type="entry name" value="ArsR-like_HTH"/>
</dbReference>
<dbReference type="InterPro" id="IPR005149">
    <property type="entry name" value="Tscrpt_reg_PadR_N"/>
</dbReference>
<evidence type="ECO:0000259" key="2">
    <source>
        <dbReference type="Pfam" id="PF03551"/>
    </source>
</evidence>
<dbReference type="PANTHER" id="PTHR43252:SF2">
    <property type="entry name" value="TRANSCRIPTION REGULATOR, PADR-LIKE FAMILY"/>
    <property type="match status" value="1"/>
</dbReference>
<proteinExistence type="predicted"/>
<dbReference type="InterPro" id="IPR036390">
    <property type="entry name" value="WH_DNA-bd_sf"/>
</dbReference>